<reference evidence="2 3" key="1">
    <citation type="submission" date="2016-10" db="EMBL/GenBank/DDBJ databases">
        <authorList>
            <person name="de Groot N.N."/>
        </authorList>
    </citation>
    <scope>NUCLEOTIDE SEQUENCE [LARGE SCALE GENOMIC DNA]</scope>
    <source>
        <strain evidence="2 3">NP_1H</strain>
    </source>
</reference>
<dbReference type="InterPro" id="IPR019606">
    <property type="entry name" value="GerMN"/>
</dbReference>
<dbReference type="EMBL" id="FNDT01000001">
    <property type="protein sequence ID" value="SDH36143.1"/>
    <property type="molecule type" value="Genomic_DNA"/>
</dbReference>
<organism evidence="2 3">
    <name type="scientific">Arthrobacter subterraneus</name>
    <dbReference type="NCBI Taxonomy" id="335973"/>
    <lineage>
        <taxon>Bacteria</taxon>
        <taxon>Bacillati</taxon>
        <taxon>Actinomycetota</taxon>
        <taxon>Actinomycetes</taxon>
        <taxon>Micrococcales</taxon>
        <taxon>Micrococcaceae</taxon>
        <taxon>Arthrobacter</taxon>
    </lineage>
</organism>
<dbReference type="InterPro" id="IPR018910">
    <property type="entry name" value="LpqB_C"/>
</dbReference>
<dbReference type="Pfam" id="PF25976">
    <property type="entry name" value="LpqB_N"/>
    <property type="match status" value="1"/>
</dbReference>
<dbReference type="STRING" id="335973.SAMN04488693_10141"/>
<gene>
    <name evidence="2" type="ORF">SAMN04488693_10141</name>
</gene>
<dbReference type="OrthoDB" id="3226781at2"/>
<keyword evidence="3" id="KW-1185">Reference proteome</keyword>
<dbReference type="Pfam" id="PF10646">
    <property type="entry name" value="Germane"/>
    <property type="match status" value="1"/>
</dbReference>
<protein>
    <submittedName>
        <fullName evidence="2">Sporulation and spore germination</fullName>
    </submittedName>
</protein>
<evidence type="ECO:0000313" key="3">
    <source>
        <dbReference type="Proteomes" id="UP000199258"/>
    </source>
</evidence>
<dbReference type="Proteomes" id="UP000199258">
    <property type="component" value="Unassembled WGS sequence"/>
</dbReference>
<dbReference type="InterPro" id="IPR059026">
    <property type="entry name" value="LpqB_N"/>
</dbReference>
<evidence type="ECO:0000259" key="1">
    <source>
        <dbReference type="SMART" id="SM00909"/>
    </source>
</evidence>
<dbReference type="RefSeq" id="WP_090584094.1">
    <property type="nucleotide sequence ID" value="NZ_FNDT01000001.1"/>
</dbReference>
<dbReference type="SUPFAM" id="SSF82171">
    <property type="entry name" value="DPP6 N-terminal domain-like"/>
    <property type="match status" value="1"/>
</dbReference>
<feature type="domain" description="GerMN" evidence="1">
    <location>
        <begin position="204"/>
        <end position="294"/>
    </location>
</feature>
<accession>A0A1G8BST4</accession>
<proteinExistence type="predicted"/>
<evidence type="ECO:0000313" key="2">
    <source>
        <dbReference type="EMBL" id="SDH36143.1"/>
    </source>
</evidence>
<dbReference type="SMART" id="SM00909">
    <property type="entry name" value="Germane"/>
    <property type="match status" value="1"/>
</dbReference>
<dbReference type="AlphaFoldDB" id="A0A1G8BST4"/>
<dbReference type="Pfam" id="PF10647">
    <property type="entry name" value="Gmad1"/>
    <property type="match status" value="1"/>
</dbReference>
<name>A0A1G8BST4_9MICC</name>
<sequence>MTAGVIGRIAPLVILLLLLLTSCSSIPTAGPVGTIEATAEAETGARFVNNPPPPREGARPGEILNGFLVAGIGVSDNYSVARSYLTPSLAQTWAPEQEITIYRSDFKISSTPTEGELQLQVEVAGYIDAAGIRRNVGPGTTESMTVRMEQVQGEWRVAEIPTGIMISAADAENLLQPHELYYYSSSYQYWVPDVRWFVNRQGIATNIVKALINGPAPYLQGAVTSAFPENTALAVESVPIESGTATVDFTQDILTATDNLRRQQMEQQLRVTLTGLNTVNSVELRAGQPIPYDIDPDLVLPELDPAVPSRQIVISENELAFFEGGQLSPAADVPSVAGFDPVDPAMSYDGRNFAFLNDERTRLLATGEGQNVRAVTAGSNLTPPSYDPANWIWTAGTSDGRSYVRAIPPGGSTDNAIDVLAPWLGNRTISEIRISRDGARALIVAQQSGQSQLLLSGVSRSEDGVPQTLSDPISLNPPGAVDTAKWVTETSVVVADTATEGSVTATLLPFASEPDEFRPLAGLQHLSAGTGRTNVFAQSGNSIYGVVGNTWTDQGVTARDPSFAG</sequence>